<feature type="binding site" evidence="7">
    <location>
        <position position="97"/>
    </location>
    <ligand>
        <name>Mg(2+)</name>
        <dbReference type="ChEBI" id="CHEBI:18420"/>
        <label>1</label>
        <note>catalytic</note>
    </ligand>
</feature>
<dbReference type="EC" id="3.1.3.25" evidence="8"/>
<evidence type="ECO:0000256" key="2">
    <source>
        <dbReference type="ARBA" id="ARBA00001946"/>
    </source>
</evidence>
<protein>
    <recommendedName>
        <fullName evidence="8">Inositol-1-monophosphatase</fullName>
        <ecNumber evidence="8">3.1.3.25</ecNumber>
    </recommendedName>
</protein>
<evidence type="ECO:0000256" key="1">
    <source>
        <dbReference type="ARBA" id="ARBA00001033"/>
    </source>
</evidence>
<feature type="binding site" evidence="7">
    <location>
        <position position="76"/>
    </location>
    <ligand>
        <name>Mg(2+)</name>
        <dbReference type="ChEBI" id="CHEBI:18420"/>
        <label>1</label>
        <note>catalytic</note>
    </ligand>
</feature>
<proteinExistence type="inferred from homology"/>
<dbReference type="InterPro" id="IPR020550">
    <property type="entry name" value="Inositol_monophosphatase_CS"/>
</dbReference>
<dbReference type="SUPFAM" id="SSF56655">
    <property type="entry name" value="Carbohydrate phosphatase"/>
    <property type="match status" value="1"/>
</dbReference>
<dbReference type="GO" id="GO:0046872">
    <property type="term" value="F:metal ion binding"/>
    <property type="evidence" value="ECO:0007669"/>
    <property type="project" value="UniProtKB-KW"/>
</dbReference>
<gene>
    <name evidence="9" type="ORF">BE21_16015</name>
</gene>
<dbReference type="GO" id="GO:0008934">
    <property type="term" value="F:inositol monophosphate 1-phosphatase activity"/>
    <property type="evidence" value="ECO:0007669"/>
    <property type="project" value="InterPro"/>
</dbReference>
<dbReference type="GO" id="GO:0006020">
    <property type="term" value="P:inositol metabolic process"/>
    <property type="evidence" value="ECO:0007669"/>
    <property type="project" value="TreeGrafter"/>
</dbReference>
<evidence type="ECO:0000256" key="8">
    <source>
        <dbReference type="RuleBase" id="RU364068"/>
    </source>
</evidence>
<name>A0A150TYH5_SORCE</name>
<evidence type="ECO:0000313" key="10">
    <source>
        <dbReference type="Proteomes" id="UP000075502"/>
    </source>
</evidence>
<feature type="binding site" evidence="7">
    <location>
        <position position="238"/>
    </location>
    <ligand>
        <name>Mg(2+)</name>
        <dbReference type="ChEBI" id="CHEBI:18420"/>
        <label>1</label>
        <note>catalytic</note>
    </ligand>
</feature>
<reference evidence="9 10" key="1">
    <citation type="submission" date="2014-02" db="EMBL/GenBank/DDBJ databases">
        <title>The small core and large imbalanced accessory genome model reveals a collaborative survival strategy of Sorangium cellulosum strains in nature.</title>
        <authorList>
            <person name="Han K."/>
            <person name="Peng R."/>
            <person name="Blom J."/>
            <person name="Li Y.-Z."/>
        </authorList>
    </citation>
    <scope>NUCLEOTIDE SEQUENCE [LARGE SCALE GENOMIC DNA]</scope>
    <source>
        <strain evidence="9 10">So0007-03</strain>
    </source>
</reference>
<dbReference type="InterPro" id="IPR020583">
    <property type="entry name" value="Inositol_monoP_metal-BS"/>
</dbReference>
<feature type="binding site" evidence="7">
    <location>
        <position position="95"/>
    </location>
    <ligand>
        <name>Mg(2+)</name>
        <dbReference type="ChEBI" id="CHEBI:18420"/>
        <label>1</label>
        <note>catalytic</note>
    </ligand>
</feature>
<dbReference type="PANTHER" id="PTHR20854">
    <property type="entry name" value="INOSITOL MONOPHOSPHATASE"/>
    <property type="match status" value="1"/>
</dbReference>
<evidence type="ECO:0000256" key="5">
    <source>
        <dbReference type="ARBA" id="ARBA00022801"/>
    </source>
</evidence>
<evidence type="ECO:0000256" key="7">
    <source>
        <dbReference type="PIRSR" id="PIRSR600760-2"/>
    </source>
</evidence>
<dbReference type="InterPro" id="IPR033942">
    <property type="entry name" value="IMPase"/>
</dbReference>
<comment type="similarity">
    <text evidence="3 8">Belongs to the inositol monophosphatase superfamily.</text>
</comment>
<keyword evidence="4 7" id="KW-0479">Metal-binding</keyword>
<dbReference type="EMBL" id="JEME01000567">
    <property type="protein sequence ID" value="KYG09765.1"/>
    <property type="molecule type" value="Genomic_DNA"/>
</dbReference>
<keyword evidence="6 7" id="KW-0460">Magnesium</keyword>
<evidence type="ECO:0000256" key="4">
    <source>
        <dbReference type="ARBA" id="ARBA00022723"/>
    </source>
</evidence>
<dbReference type="PRINTS" id="PR00377">
    <property type="entry name" value="IMPHPHTASES"/>
</dbReference>
<dbReference type="PROSITE" id="PS00629">
    <property type="entry name" value="IMP_1"/>
    <property type="match status" value="1"/>
</dbReference>
<comment type="catalytic activity">
    <reaction evidence="1 8">
        <text>a myo-inositol phosphate + H2O = myo-inositol + phosphate</text>
        <dbReference type="Rhea" id="RHEA:24056"/>
        <dbReference type="ChEBI" id="CHEBI:15377"/>
        <dbReference type="ChEBI" id="CHEBI:17268"/>
        <dbReference type="ChEBI" id="CHEBI:43474"/>
        <dbReference type="ChEBI" id="CHEBI:84139"/>
        <dbReference type="EC" id="3.1.3.25"/>
    </reaction>
</comment>
<dbReference type="CDD" id="cd01639">
    <property type="entry name" value="IMPase"/>
    <property type="match status" value="1"/>
</dbReference>
<keyword evidence="5 8" id="KW-0378">Hydrolase</keyword>
<dbReference type="Gene3D" id="3.30.540.10">
    <property type="entry name" value="Fructose-1,6-Bisphosphatase, subunit A, domain 1"/>
    <property type="match status" value="1"/>
</dbReference>
<dbReference type="AlphaFoldDB" id="A0A150TYH5"/>
<evidence type="ECO:0000256" key="3">
    <source>
        <dbReference type="ARBA" id="ARBA00009759"/>
    </source>
</evidence>
<comment type="caution">
    <text evidence="9">The sequence shown here is derived from an EMBL/GenBank/DDBJ whole genome shotgun (WGS) entry which is preliminary data.</text>
</comment>
<evidence type="ECO:0000256" key="6">
    <source>
        <dbReference type="ARBA" id="ARBA00022842"/>
    </source>
</evidence>
<feature type="binding site" evidence="7">
    <location>
        <position position="98"/>
    </location>
    <ligand>
        <name>Mg(2+)</name>
        <dbReference type="ChEBI" id="CHEBI:18420"/>
        <label>1</label>
        <note>catalytic</note>
    </ligand>
</feature>
<organism evidence="9 10">
    <name type="scientific">Sorangium cellulosum</name>
    <name type="common">Polyangium cellulosum</name>
    <dbReference type="NCBI Taxonomy" id="56"/>
    <lineage>
        <taxon>Bacteria</taxon>
        <taxon>Pseudomonadati</taxon>
        <taxon>Myxococcota</taxon>
        <taxon>Polyangia</taxon>
        <taxon>Polyangiales</taxon>
        <taxon>Polyangiaceae</taxon>
        <taxon>Sorangium</taxon>
    </lineage>
</organism>
<comment type="cofactor">
    <cofactor evidence="2 7 8">
        <name>Mg(2+)</name>
        <dbReference type="ChEBI" id="CHEBI:18420"/>
    </cofactor>
</comment>
<sequence>MSGRGSAELLELSGIALRVAEEAAALVQAGFRAGPRGLRVEEKGPHDLVTQFDRASEDLLVARLGALTPGIAVVGEEQGAARAAEPRGGLVWYVDPLDGTTNFVHGHPFWCVSVGLMDDDTPVAGAVVAPMLGLRWTGFRPREPEPLGAATAPAVAGEARRNGERCAVSATASLAHAMVATGFPTVRDRAPDNNFDAFVTVKRKAQAVRRCGSAAIDLCMVADGTYDAYWERRLHAWDVAAGSAIVRGAGGVITALDGGPPDYHVGNIVASNGLVHDPIIALFT</sequence>
<dbReference type="Pfam" id="PF00459">
    <property type="entry name" value="Inositol_P"/>
    <property type="match status" value="1"/>
</dbReference>
<dbReference type="InterPro" id="IPR000760">
    <property type="entry name" value="Inositol_monophosphatase-like"/>
</dbReference>
<dbReference type="PROSITE" id="PS00630">
    <property type="entry name" value="IMP_2"/>
    <property type="match status" value="1"/>
</dbReference>
<dbReference type="GO" id="GO:0007165">
    <property type="term" value="P:signal transduction"/>
    <property type="evidence" value="ECO:0007669"/>
    <property type="project" value="TreeGrafter"/>
</dbReference>
<dbReference type="PANTHER" id="PTHR20854:SF4">
    <property type="entry name" value="INOSITOL-1-MONOPHOSPHATASE-RELATED"/>
    <property type="match status" value="1"/>
</dbReference>
<evidence type="ECO:0000313" key="9">
    <source>
        <dbReference type="EMBL" id="KYG09765.1"/>
    </source>
</evidence>
<accession>A0A150TYH5</accession>
<dbReference type="Proteomes" id="UP000075502">
    <property type="component" value="Unassembled WGS sequence"/>
</dbReference>
<dbReference type="GO" id="GO:0046854">
    <property type="term" value="P:phosphatidylinositol phosphate biosynthetic process"/>
    <property type="evidence" value="ECO:0007669"/>
    <property type="project" value="InterPro"/>
</dbReference>
<dbReference type="Gene3D" id="3.40.190.80">
    <property type="match status" value="1"/>
</dbReference>